<dbReference type="Pfam" id="PF14257">
    <property type="entry name" value="DUF4349"/>
    <property type="match status" value="1"/>
</dbReference>
<evidence type="ECO:0000313" key="6">
    <source>
        <dbReference type="Proteomes" id="UP001210380"/>
    </source>
</evidence>
<feature type="region of interest" description="Disordered" evidence="1">
    <location>
        <begin position="33"/>
        <end position="58"/>
    </location>
</feature>
<feature type="signal peptide" evidence="3">
    <location>
        <begin position="1"/>
        <end position="25"/>
    </location>
</feature>
<evidence type="ECO:0000313" key="5">
    <source>
        <dbReference type="EMBL" id="MDA3628053.1"/>
    </source>
</evidence>
<evidence type="ECO:0000259" key="4">
    <source>
        <dbReference type="Pfam" id="PF14257"/>
    </source>
</evidence>
<feature type="compositionally biased region" description="Polar residues" evidence="1">
    <location>
        <begin position="35"/>
        <end position="44"/>
    </location>
</feature>
<dbReference type="EMBL" id="JAQGLA010000038">
    <property type="protein sequence ID" value="MDA3628053.1"/>
    <property type="molecule type" value="Genomic_DNA"/>
</dbReference>
<sequence>MRLRWIPVVLAAGLLAGCSSTSTSAVDSGVASVAPESQRSSQFAKTPGRSADPAAGQQREVVRTADLDLEVDDVAAASAEVRRRAEAVHGYLEQEDGYRSSTTLTVRIPAAELDRALDDLSGLGRVTARSLRAQDVTDQLVDTRSRIESQQASVQRLRDLMARATTVEDVVSIESELTTRETDLEALQRQEASTANQVQLATLRVGLATTSTATTEETGFLAGLAAGWRALTEAGAAFLTAAGAVLPFAAVLAVPAAALYVLHRRKKALKASSL</sequence>
<keyword evidence="6" id="KW-1185">Reference proteome</keyword>
<keyword evidence="3" id="KW-0732">Signal</keyword>
<reference evidence="5 6" key="1">
    <citation type="submission" date="2022-11" db="EMBL/GenBank/DDBJ databases">
        <title>Draft genome sequence of Saccharopolyspora sp. WRP15-2 isolated from rhizosphere soils of wild rice in Thailand.</title>
        <authorList>
            <person name="Duangmal K."/>
            <person name="Kammanee S."/>
            <person name="Muangham S."/>
        </authorList>
    </citation>
    <scope>NUCLEOTIDE SEQUENCE [LARGE SCALE GENOMIC DNA]</scope>
    <source>
        <strain evidence="5 6">WRP15-2</strain>
    </source>
</reference>
<evidence type="ECO:0000256" key="2">
    <source>
        <dbReference type="SAM" id="Phobius"/>
    </source>
</evidence>
<accession>A0ABT4V2M2</accession>
<dbReference type="PROSITE" id="PS51257">
    <property type="entry name" value="PROKAR_LIPOPROTEIN"/>
    <property type="match status" value="1"/>
</dbReference>
<evidence type="ECO:0000256" key="3">
    <source>
        <dbReference type="SAM" id="SignalP"/>
    </source>
</evidence>
<evidence type="ECO:0000256" key="1">
    <source>
        <dbReference type="SAM" id="MobiDB-lite"/>
    </source>
</evidence>
<feature type="chain" id="PRO_5046625946" evidence="3">
    <location>
        <begin position="26"/>
        <end position="274"/>
    </location>
</feature>
<name>A0ABT4V2M2_9PSEU</name>
<gene>
    <name evidence="5" type="ORF">OU415_21650</name>
</gene>
<proteinExistence type="predicted"/>
<comment type="caution">
    <text evidence="5">The sequence shown here is derived from an EMBL/GenBank/DDBJ whole genome shotgun (WGS) entry which is preliminary data.</text>
</comment>
<feature type="domain" description="DUF4349" evidence="4">
    <location>
        <begin position="59"/>
        <end position="259"/>
    </location>
</feature>
<organism evidence="5 6">
    <name type="scientific">Saccharopolyspora oryzae</name>
    <dbReference type="NCBI Taxonomy" id="2997343"/>
    <lineage>
        <taxon>Bacteria</taxon>
        <taxon>Bacillati</taxon>
        <taxon>Actinomycetota</taxon>
        <taxon>Actinomycetes</taxon>
        <taxon>Pseudonocardiales</taxon>
        <taxon>Pseudonocardiaceae</taxon>
        <taxon>Saccharopolyspora</taxon>
    </lineage>
</organism>
<feature type="transmembrane region" description="Helical" evidence="2">
    <location>
        <begin position="238"/>
        <end position="262"/>
    </location>
</feature>
<keyword evidence="2" id="KW-1133">Transmembrane helix</keyword>
<keyword evidence="2" id="KW-0472">Membrane</keyword>
<dbReference type="InterPro" id="IPR025645">
    <property type="entry name" value="DUF4349"/>
</dbReference>
<protein>
    <submittedName>
        <fullName evidence="5">DUF4349 domain-containing protein</fullName>
    </submittedName>
</protein>
<dbReference type="Proteomes" id="UP001210380">
    <property type="component" value="Unassembled WGS sequence"/>
</dbReference>
<keyword evidence="2" id="KW-0812">Transmembrane</keyword>
<dbReference type="RefSeq" id="WP_270950762.1">
    <property type="nucleotide sequence ID" value="NZ_JAQGLA010000038.1"/>
</dbReference>